<organism evidence="2 3">
    <name type="scientific">Acetoanaerobium pronyense</name>
    <dbReference type="NCBI Taxonomy" id="1482736"/>
    <lineage>
        <taxon>Bacteria</taxon>
        <taxon>Bacillati</taxon>
        <taxon>Bacillota</taxon>
        <taxon>Clostridia</taxon>
        <taxon>Peptostreptococcales</taxon>
        <taxon>Filifactoraceae</taxon>
        <taxon>Acetoanaerobium</taxon>
    </lineage>
</organism>
<dbReference type="InterPro" id="IPR012908">
    <property type="entry name" value="PGAP1-ab_dom-like"/>
</dbReference>
<comment type="caution">
    <text evidence="2">The sequence shown here is derived from an EMBL/GenBank/DDBJ whole genome shotgun (WGS) entry which is preliminary data.</text>
</comment>
<dbReference type="PANTHER" id="PTHR37946">
    <property type="entry name" value="SLL1969 PROTEIN"/>
    <property type="match status" value="1"/>
</dbReference>
<dbReference type="Pfam" id="PF07819">
    <property type="entry name" value="PGAP1"/>
    <property type="match status" value="1"/>
</dbReference>
<feature type="domain" description="GPI inositol-deacylase PGAP1-like alpha/beta" evidence="1">
    <location>
        <begin position="58"/>
        <end position="155"/>
    </location>
</feature>
<evidence type="ECO:0000313" key="3">
    <source>
        <dbReference type="Proteomes" id="UP001314903"/>
    </source>
</evidence>
<dbReference type="SUPFAM" id="SSF53474">
    <property type="entry name" value="alpha/beta-Hydrolases"/>
    <property type="match status" value="1"/>
</dbReference>
<protein>
    <submittedName>
        <fullName evidence="2">Esterase/lipase</fullName>
    </submittedName>
</protein>
<evidence type="ECO:0000313" key="2">
    <source>
        <dbReference type="EMBL" id="MBP2028519.1"/>
    </source>
</evidence>
<sequence length="210" mass="23852">MNIIKKVILIHGYFRKSKDMKLLSKNLSALGYYPVCMDFPLTFKSFVDSFPILEDMISKDKHDEIYLVGHSTGGLLIRYFIKKSPYANKIKRCVLIAAPNTGSELADTTSNISKTFLNIFRTLKSIQTKNINKLKLNDIKNIDIGVIAGSKKSLVFGHLLDSENDGRVSISSTKFDGIKDFIILDYGHKKIHHKYETARLVDIFLRDGNF</sequence>
<dbReference type="RefSeq" id="WP_209661568.1">
    <property type="nucleotide sequence ID" value="NZ_JAGGLI010000031.1"/>
</dbReference>
<dbReference type="Gene3D" id="3.40.50.1820">
    <property type="entry name" value="alpha/beta hydrolase"/>
    <property type="match status" value="1"/>
</dbReference>
<dbReference type="Proteomes" id="UP001314903">
    <property type="component" value="Unassembled WGS sequence"/>
</dbReference>
<dbReference type="InterPro" id="IPR029058">
    <property type="entry name" value="AB_hydrolase_fold"/>
</dbReference>
<keyword evidence="3" id="KW-1185">Reference proteome</keyword>
<gene>
    <name evidence="2" type="ORF">J2Z35_002345</name>
</gene>
<dbReference type="EMBL" id="JAGGLI010000031">
    <property type="protein sequence ID" value="MBP2028519.1"/>
    <property type="molecule type" value="Genomic_DNA"/>
</dbReference>
<evidence type="ECO:0000259" key="1">
    <source>
        <dbReference type="Pfam" id="PF07819"/>
    </source>
</evidence>
<reference evidence="2 3" key="1">
    <citation type="submission" date="2021-03" db="EMBL/GenBank/DDBJ databases">
        <title>Genomic Encyclopedia of Type Strains, Phase IV (KMG-IV): sequencing the most valuable type-strain genomes for metagenomic binning, comparative biology and taxonomic classification.</title>
        <authorList>
            <person name="Goeker M."/>
        </authorList>
    </citation>
    <scope>NUCLEOTIDE SEQUENCE [LARGE SCALE GENOMIC DNA]</scope>
    <source>
        <strain evidence="2 3">DSM 27512</strain>
    </source>
</reference>
<dbReference type="PANTHER" id="PTHR37946:SF1">
    <property type="entry name" value="SLL1969 PROTEIN"/>
    <property type="match status" value="1"/>
</dbReference>
<proteinExistence type="predicted"/>
<name>A0ABS4KPH3_9FIRM</name>
<accession>A0ABS4KPH3</accession>